<comment type="caution">
    <text evidence="1">The sequence shown here is derived from an EMBL/GenBank/DDBJ whole genome shotgun (WGS) entry which is preliminary data.</text>
</comment>
<evidence type="ECO:0000313" key="2">
    <source>
        <dbReference type="Proteomes" id="UP000028483"/>
    </source>
</evidence>
<dbReference type="RefSeq" id="WP_038254724.1">
    <property type="nucleotide sequence ID" value="NZ_CAWLUU010000115.1"/>
</dbReference>
<proteinExistence type="predicted"/>
<reference evidence="1" key="1">
    <citation type="submission" date="2013-07" db="EMBL/GenBank/DDBJ databases">
        <title>Sub-species coevolution in mutualistic symbiosis.</title>
        <authorList>
            <person name="Murfin K."/>
            <person name="Klassen J."/>
            <person name="Lee M."/>
            <person name="Forst S."/>
            <person name="Stock P."/>
            <person name="Goodrich-Blair H."/>
        </authorList>
    </citation>
    <scope>NUCLEOTIDE SEQUENCE [LARGE SCALE GENOMIC DNA]</scope>
    <source>
        <strain evidence="1">Oregonense</strain>
    </source>
</reference>
<evidence type="ECO:0000313" key="1">
    <source>
        <dbReference type="EMBL" id="CDH04534.1"/>
    </source>
</evidence>
<name>A0A077P134_XENBV</name>
<dbReference type="EMBL" id="CBSX010000036">
    <property type="protein sequence ID" value="CDH04534.1"/>
    <property type="molecule type" value="Genomic_DNA"/>
</dbReference>
<dbReference type="AlphaFoldDB" id="A0A077P134"/>
<gene>
    <name evidence="1" type="ORF">XBO1_1300108</name>
</gene>
<protein>
    <submittedName>
        <fullName evidence="1">Uncharacterized protein</fullName>
    </submittedName>
</protein>
<organism evidence="1 2">
    <name type="scientific">Xenorhabdus bovienii str. oregonense</name>
    <dbReference type="NCBI Taxonomy" id="1398202"/>
    <lineage>
        <taxon>Bacteria</taxon>
        <taxon>Pseudomonadati</taxon>
        <taxon>Pseudomonadota</taxon>
        <taxon>Gammaproteobacteria</taxon>
        <taxon>Enterobacterales</taxon>
        <taxon>Morganellaceae</taxon>
        <taxon>Xenorhabdus</taxon>
    </lineage>
</organism>
<accession>A0A077P134</accession>
<dbReference type="HOGENOM" id="CLU_523670_0_0_6"/>
<dbReference type="Proteomes" id="UP000028483">
    <property type="component" value="Unassembled WGS sequence"/>
</dbReference>
<sequence length="608" mass="66720">MRLGGYSRIQRLIVYSFCFSFLLISWPKPVAANPAVGLLVRVIAQTVTKRASTRAATEVAAKQAVTKYPLTEAAMQETIRRQAAAEAAATARAMSRELASRAARVPTNSALRTAGQVTWAGVNVVGGAVTVSELIDAFRSDNLKVATDGVSLGNGKYEVRVGGRTQIVDFEPSPDLPVILYGSSFSGADSGSVITPSRPVAVQGLPLNHPEKEFFPVPFGVVKSVAFDHGRATYSIDIRDDIGDYYFIEDDRMSSIQNAMIFKAVKEFERQYQPRIYEAKGDNVTFDYVDTSYTLDVLDFIPKEGTLFPSYPGVYTHISGAVTSYDAVIPAILHTKKLKSDYHPCEYITVSEIVNDKPVETNKYMCTPPNDKDYVISDSRISERVYLSLNTDYKGDYFTKKNESNLIKSVSGNELAHILRDKPLDNNVVADLINDLLYDAAAQDNYDGILLNDDDYIKESEISDALKKLGVDKLTVSDLFSPYQNIEINSSSNETNINHGGGSGDITVDAKVDLGENPNIKSPDLDAPPTGKEIIQPIRDSMPFLSDFKIGSRNAACPVADISFSLFGVNVDETIDSHCDMIEKNRKLIELIASLVWAFAALRMILSA</sequence>